<dbReference type="OrthoDB" id="9800666at2"/>
<dbReference type="InterPro" id="IPR005297">
    <property type="entry name" value="Lipoprotein_repeat"/>
</dbReference>
<evidence type="ECO:0000313" key="3">
    <source>
        <dbReference type="EMBL" id="TWI01742.1"/>
    </source>
</evidence>
<dbReference type="GO" id="GO:0043448">
    <property type="term" value="P:alkane catabolic process"/>
    <property type="evidence" value="ECO:0007669"/>
    <property type="project" value="TreeGrafter"/>
</dbReference>
<name>A0A562L284_9GAMM</name>
<dbReference type="PANTHER" id="PTHR39335:SF1">
    <property type="entry name" value="BLL4220 PROTEIN"/>
    <property type="match status" value="1"/>
</dbReference>
<evidence type="ECO:0000256" key="2">
    <source>
        <dbReference type="SAM" id="SignalP"/>
    </source>
</evidence>
<sequence length="189" mass="19668">MKYILPLGLALSFVMALPACRRGEDAAPSVTRGQPESQPSTQSSTRPTPQPNAPDGTGTQGVPDTSEVSLKATATADGSPGHVTDRAGSAVYFLRGNEDGTKCDTACEEAWPPVLATQARPVAGEGIQAEKLGMLARTNGALHVTYAGHPVYRYAADRGAGRTAGHGVEDQWGSWSLLQADGKPVAARQ</sequence>
<gene>
    <name evidence="3" type="ORF">IP90_02302</name>
</gene>
<reference evidence="3 4" key="1">
    <citation type="journal article" date="2015" name="Stand. Genomic Sci.">
        <title>Genomic Encyclopedia of Bacterial and Archaeal Type Strains, Phase III: the genomes of soil and plant-associated and newly described type strains.</title>
        <authorList>
            <person name="Whitman W.B."/>
            <person name="Woyke T."/>
            <person name="Klenk H.P."/>
            <person name="Zhou Y."/>
            <person name="Lilburn T.G."/>
            <person name="Beck B.J."/>
            <person name="De Vos P."/>
            <person name="Vandamme P."/>
            <person name="Eisen J.A."/>
            <person name="Garrity G."/>
            <person name="Hugenholtz P."/>
            <person name="Kyrpides N.C."/>
        </authorList>
    </citation>
    <scope>NUCLEOTIDE SEQUENCE [LARGE SCALE GENOMIC DNA]</scope>
    <source>
        <strain evidence="3 4">CGMCC 1.10821</strain>
    </source>
</reference>
<feature type="signal peptide" evidence="2">
    <location>
        <begin position="1"/>
        <end position="21"/>
    </location>
</feature>
<dbReference type="PANTHER" id="PTHR39335">
    <property type="entry name" value="BLL4220 PROTEIN"/>
    <property type="match status" value="1"/>
</dbReference>
<evidence type="ECO:0000313" key="4">
    <source>
        <dbReference type="Proteomes" id="UP000315167"/>
    </source>
</evidence>
<dbReference type="Proteomes" id="UP000315167">
    <property type="component" value="Unassembled WGS sequence"/>
</dbReference>
<dbReference type="AlphaFoldDB" id="A0A562L284"/>
<keyword evidence="2" id="KW-0732">Signal</keyword>
<organism evidence="3 4">
    <name type="scientific">Luteimonas cucumeris</name>
    <dbReference type="NCBI Taxonomy" id="985012"/>
    <lineage>
        <taxon>Bacteria</taxon>
        <taxon>Pseudomonadati</taxon>
        <taxon>Pseudomonadota</taxon>
        <taxon>Gammaproteobacteria</taxon>
        <taxon>Lysobacterales</taxon>
        <taxon>Lysobacteraceae</taxon>
        <taxon>Luteimonas</taxon>
    </lineage>
</organism>
<feature type="chain" id="PRO_5021815141" evidence="2">
    <location>
        <begin position="22"/>
        <end position="189"/>
    </location>
</feature>
<comment type="caution">
    <text evidence="3">The sequence shown here is derived from an EMBL/GenBank/DDBJ whole genome shotgun (WGS) entry which is preliminary data.</text>
</comment>
<protein>
    <submittedName>
        <fullName evidence="3">Secreted repeat protein with Y-X4-D motif</fullName>
    </submittedName>
</protein>
<dbReference type="EMBL" id="VLKN01000005">
    <property type="protein sequence ID" value="TWI01742.1"/>
    <property type="molecule type" value="Genomic_DNA"/>
</dbReference>
<dbReference type="RefSeq" id="WP_144899790.1">
    <property type="nucleotide sequence ID" value="NZ_VLKN01000005.1"/>
</dbReference>
<dbReference type="Pfam" id="PF03640">
    <property type="entry name" value="Lipoprotein_15"/>
    <property type="match status" value="1"/>
</dbReference>
<proteinExistence type="predicted"/>
<feature type="compositionally biased region" description="Low complexity" evidence="1">
    <location>
        <begin position="34"/>
        <end position="47"/>
    </location>
</feature>
<evidence type="ECO:0000256" key="1">
    <source>
        <dbReference type="SAM" id="MobiDB-lite"/>
    </source>
</evidence>
<keyword evidence="4" id="KW-1185">Reference proteome</keyword>
<accession>A0A562L284</accession>
<feature type="region of interest" description="Disordered" evidence="1">
    <location>
        <begin position="25"/>
        <end position="65"/>
    </location>
</feature>